<dbReference type="GO" id="GO:0015171">
    <property type="term" value="F:amino acid transmembrane transporter activity"/>
    <property type="evidence" value="ECO:0007669"/>
    <property type="project" value="TreeGrafter"/>
</dbReference>
<dbReference type="PANTHER" id="PTHR30086:SF19">
    <property type="entry name" value="THREONINE EFFLUX PROTEIN"/>
    <property type="match status" value="1"/>
</dbReference>
<accession>A0A2S9II06</accession>
<name>A0A2S9II06_9GAMM</name>
<reference evidence="7 8" key="1">
    <citation type="submission" date="2017-10" db="EMBL/GenBank/DDBJ databases">
        <title>Draft genome of two endophytic bacteria isolated from 'guarana' Paullinia cupana (Mart.) Ducke.</title>
        <authorList>
            <person name="Siqueira K.A."/>
            <person name="Liotti R.G."/>
            <person name="Mendes T.A."/>
            <person name="Soares M.A."/>
        </authorList>
    </citation>
    <scope>NUCLEOTIDE SEQUENCE [LARGE SCALE GENOMIC DNA]</scope>
    <source>
        <strain evidence="7 8">342</strain>
    </source>
</reference>
<feature type="transmembrane region" description="Helical" evidence="6">
    <location>
        <begin position="185"/>
        <end position="206"/>
    </location>
</feature>
<evidence type="ECO:0000256" key="5">
    <source>
        <dbReference type="ARBA" id="ARBA00023136"/>
    </source>
</evidence>
<dbReference type="EMBL" id="PDET01000001">
    <property type="protein sequence ID" value="PRD17410.1"/>
    <property type="molecule type" value="Genomic_DNA"/>
</dbReference>
<dbReference type="Proteomes" id="UP000239181">
    <property type="component" value="Unassembled WGS sequence"/>
</dbReference>
<evidence type="ECO:0000256" key="6">
    <source>
        <dbReference type="SAM" id="Phobius"/>
    </source>
</evidence>
<comment type="subcellular location">
    <subcellularLocation>
        <location evidence="1">Cell membrane</location>
        <topology evidence="1">Multi-pass membrane protein</topology>
    </subcellularLocation>
</comment>
<protein>
    <submittedName>
        <fullName evidence="7">Amino acid transporter</fullName>
    </submittedName>
</protein>
<evidence type="ECO:0000256" key="4">
    <source>
        <dbReference type="ARBA" id="ARBA00022989"/>
    </source>
</evidence>
<feature type="transmembrane region" description="Helical" evidence="6">
    <location>
        <begin position="6"/>
        <end position="28"/>
    </location>
</feature>
<feature type="transmembrane region" description="Helical" evidence="6">
    <location>
        <begin position="149"/>
        <end position="173"/>
    </location>
</feature>
<dbReference type="GO" id="GO:0005886">
    <property type="term" value="C:plasma membrane"/>
    <property type="evidence" value="ECO:0007669"/>
    <property type="project" value="UniProtKB-SubCell"/>
</dbReference>
<gene>
    <name evidence="7" type="ORF">CQW29_01900</name>
</gene>
<sequence length="208" mass="22132">MDILLALLPVYAAYLLGTASPGPSNMAIMGVAMSQGRLPALMLAAGVISGSLCWALLVATGLSTLLLAWAQAVTVIKIVGGIYLLWLAFKAARSAAQNKPYQPNTAVTMPVSYRALYRRGLLLHLSNPKAILVWTAIMSLGIHADASPLLLPLIVCGCALLGILVFGSYALLFSTQMMSRGYQKCRRGIEGVFALFFTAAGIKLLFSR</sequence>
<dbReference type="PANTHER" id="PTHR30086">
    <property type="entry name" value="ARGININE EXPORTER PROTEIN ARGO"/>
    <property type="match status" value="1"/>
</dbReference>
<keyword evidence="2" id="KW-1003">Cell membrane</keyword>
<proteinExistence type="predicted"/>
<dbReference type="RefSeq" id="WP_105591009.1">
    <property type="nucleotide sequence ID" value="NZ_PDET01000001.1"/>
</dbReference>
<dbReference type="InterPro" id="IPR001123">
    <property type="entry name" value="LeuE-type"/>
</dbReference>
<keyword evidence="5 6" id="KW-0472">Membrane</keyword>
<feature type="transmembrane region" description="Helical" evidence="6">
    <location>
        <begin position="121"/>
        <end position="143"/>
    </location>
</feature>
<feature type="transmembrane region" description="Helical" evidence="6">
    <location>
        <begin position="68"/>
        <end position="89"/>
    </location>
</feature>
<comment type="caution">
    <text evidence="7">The sequence shown here is derived from an EMBL/GenBank/DDBJ whole genome shotgun (WGS) entry which is preliminary data.</text>
</comment>
<evidence type="ECO:0000313" key="7">
    <source>
        <dbReference type="EMBL" id="PRD17410.1"/>
    </source>
</evidence>
<feature type="transmembrane region" description="Helical" evidence="6">
    <location>
        <begin position="40"/>
        <end position="62"/>
    </location>
</feature>
<evidence type="ECO:0000256" key="1">
    <source>
        <dbReference type="ARBA" id="ARBA00004651"/>
    </source>
</evidence>
<keyword evidence="4 6" id="KW-1133">Transmembrane helix</keyword>
<keyword evidence="8" id="KW-1185">Reference proteome</keyword>
<dbReference type="AlphaFoldDB" id="A0A2S9II06"/>
<organism evidence="7 8">
    <name type="scientific">Pantoea coffeiphila</name>
    <dbReference type="NCBI Taxonomy" id="1465635"/>
    <lineage>
        <taxon>Bacteria</taxon>
        <taxon>Pseudomonadati</taxon>
        <taxon>Pseudomonadota</taxon>
        <taxon>Gammaproteobacteria</taxon>
        <taxon>Enterobacterales</taxon>
        <taxon>Erwiniaceae</taxon>
        <taxon>Pantoea</taxon>
    </lineage>
</organism>
<keyword evidence="3 6" id="KW-0812">Transmembrane</keyword>
<evidence type="ECO:0000313" key="8">
    <source>
        <dbReference type="Proteomes" id="UP000239181"/>
    </source>
</evidence>
<evidence type="ECO:0000256" key="2">
    <source>
        <dbReference type="ARBA" id="ARBA00022475"/>
    </source>
</evidence>
<dbReference type="Pfam" id="PF01810">
    <property type="entry name" value="LysE"/>
    <property type="match status" value="1"/>
</dbReference>
<evidence type="ECO:0000256" key="3">
    <source>
        <dbReference type="ARBA" id="ARBA00022692"/>
    </source>
</evidence>
<dbReference type="OrthoDB" id="9804822at2"/>